<organism evidence="2 3">
    <name type="scientific">Cinara cedri</name>
    <dbReference type="NCBI Taxonomy" id="506608"/>
    <lineage>
        <taxon>Eukaryota</taxon>
        <taxon>Metazoa</taxon>
        <taxon>Ecdysozoa</taxon>
        <taxon>Arthropoda</taxon>
        <taxon>Hexapoda</taxon>
        <taxon>Insecta</taxon>
        <taxon>Pterygota</taxon>
        <taxon>Neoptera</taxon>
        <taxon>Paraneoptera</taxon>
        <taxon>Hemiptera</taxon>
        <taxon>Sternorrhyncha</taxon>
        <taxon>Aphidomorpha</taxon>
        <taxon>Aphidoidea</taxon>
        <taxon>Aphididae</taxon>
        <taxon>Lachninae</taxon>
        <taxon>Cinara</taxon>
    </lineage>
</organism>
<name>A0A5E4M8I6_9HEMI</name>
<reference evidence="2 3" key="1">
    <citation type="submission" date="2019-08" db="EMBL/GenBank/DDBJ databases">
        <authorList>
            <person name="Alioto T."/>
            <person name="Alioto T."/>
            <person name="Gomez Garrido J."/>
        </authorList>
    </citation>
    <scope>NUCLEOTIDE SEQUENCE [LARGE SCALE GENOMIC DNA]</scope>
</reference>
<evidence type="ECO:0000313" key="2">
    <source>
        <dbReference type="EMBL" id="VVC27157.1"/>
    </source>
</evidence>
<gene>
    <name evidence="2" type="ORF">CINCED_3A012042</name>
</gene>
<dbReference type="Proteomes" id="UP000325440">
    <property type="component" value="Unassembled WGS sequence"/>
</dbReference>
<feature type="chain" id="PRO_5022965018" evidence="1">
    <location>
        <begin position="25"/>
        <end position="283"/>
    </location>
</feature>
<evidence type="ECO:0000313" key="3">
    <source>
        <dbReference type="Proteomes" id="UP000325440"/>
    </source>
</evidence>
<dbReference type="AlphaFoldDB" id="A0A5E4M8I6"/>
<accession>A0A5E4M8I6</accession>
<keyword evidence="3" id="KW-1185">Reference proteome</keyword>
<feature type="signal peptide" evidence="1">
    <location>
        <begin position="1"/>
        <end position="24"/>
    </location>
</feature>
<sequence>MDLMKISVMFYISLFSILVQYSDCTTHPRVKMYGPKGAVIDRREPAEMTTEPNVIDEIVNPIPQPTGGLLDEPSCHELLLMWRISQRQLAQSTNNNIIPISYDPFEYSTWEDYVKPRYINRHNSFLYERFLPDRIYYNMYRQLMPYEKIARMTTTTRSIVDDPLPRKATKLFRLDYPPSTNKLPIRPTSKDKFRELKDLMRHDKAMGTGVDNNGEAFAVISTPKISSNDTGKKRPGYYESMMTRPRHFSQVHHMNKFKPSHEEINNSLAATIPVPHVIIVLFF</sequence>
<keyword evidence="1" id="KW-0732">Signal</keyword>
<dbReference type="EMBL" id="CABPRJ010000065">
    <property type="protein sequence ID" value="VVC27157.1"/>
    <property type="molecule type" value="Genomic_DNA"/>
</dbReference>
<proteinExistence type="predicted"/>
<evidence type="ECO:0000256" key="1">
    <source>
        <dbReference type="SAM" id="SignalP"/>
    </source>
</evidence>
<protein>
    <submittedName>
        <fullName evidence="2">Uncharacterized protein</fullName>
    </submittedName>
</protein>
<dbReference type="OrthoDB" id="6376425at2759"/>